<name>A0A812Q908_9DINO</name>
<organism evidence="1 2">
    <name type="scientific">Symbiodinium natans</name>
    <dbReference type="NCBI Taxonomy" id="878477"/>
    <lineage>
        <taxon>Eukaryota</taxon>
        <taxon>Sar</taxon>
        <taxon>Alveolata</taxon>
        <taxon>Dinophyceae</taxon>
        <taxon>Suessiales</taxon>
        <taxon>Symbiodiniaceae</taxon>
        <taxon>Symbiodinium</taxon>
    </lineage>
</organism>
<sequence>MVLIESKCKRFRASQVLLCSTSRHQQVWGTRRRRLSTAKLKRPITLPSSRPPVLVVGMTSLPSRLGGIGPALESIAKQSRRPDRLVLSLPRLSVREGREYELPDHVKDLMTRYPWMEVHWLQEDAGPGTKLLGAADFFQQSIGEAIPGDMLMLLDDDHAYLPSALGELCQIQQSLGCGYVSSFFAYYFRGLMVPQGADIVALQLDETTLKSMIEFHRCFVKGDTACFLVDDLWTAMFYFLCGRQVRSFRDIVTQRGMETIYSRTDNASVAALMDLDGSARRDRAMVSAFEGLIQRLLDEPSKLSSIAGEAAVQRLHKLATEVRQADRRIVELNRWLQQAESGGTHESQMLRRAKQELSQLMHLYLMQKLPESLSTADADSLADGANAGKFTDFVLRC</sequence>
<dbReference type="InterPro" id="IPR029044">
    <property type="entry name" value="Nucleotide-diphossugar_trans"/>
</dbReference>
<proteinExistence type="predicted"/>
<protein>
    <submittedName>
        <fullName evidence="1">Rib4 protein</fullName>
    </submittedName>
</protein>
<dbReference type="EMBL" id="CAJNDS010002199">
    <property type="protein sequence ID" value="CAE7368994.1"/>
    <property type="molecule type" value="Genomic_DNA"/>
</dbReference>
<accession>A0A812Q908</accession>
<reference evidence="1" key="1">
    <citation type="submission" date="2021-02" db="EMBL/GenBank/DDBJ databases">
        <authorList>
            <person name="Dougan E. K."/>
            <person name="Rhodes N."/>
            <person name="Thang M."/>
            <person name="Chan C."/>
        </authorList>
    </citation>
    <scope>NUCLEOTIDE SEQUENCE</scope>
</reference>
<evidence type="ECO:0000313" key="1">
    <source>
        <dbReference type="EMBL" id="CAE7368994.1"/>
    </source>
</evidence>
<evidence type="ECO:0000313" key="2">
    <source>
        <dbReference type="Proteomes" id="UP000604046"/>
    </source>
</evidence>
<dbReference type="Proteomes" id="UP000604046">
    <property type="component" value="Unassembled WGS sequence"/>
</dbReference>
<comment type="caution">
    <text evidence="1">The sequence shown here is derived from an EMBL/GenBank/DDBJ whole genome shotgun (WGS) entry which is preliminary data.</text>
</comment>
<gene>
    <name evidence="1" type="primary">rib4</name>
    <name evidence="1" type="ORF">SNAT2548_LOCUS20100</name>
</gene>
<dbReference type="SUPFAM" id="SSF53448">
    <property type="entry name" value="Nucleotide-diphospho-sugar transferases"/>
    <property type="match status" value="1"/>
</dbReference>
<dbReference type="AlphaFoldDB" id="A0A812Q908"/>
<keyword evidence="2" id="KW-1185">Reference proteome</keyword>
<dbReference type="OrthoDB" id="440553at2759"/>